<dbReference type="SMART" id="SM00490">
    <property type="entry name" value="HELICc"/>
    <property type="match status" value="1"/>
</dbReference>
<feature type="domain" description="Helicase ATP-binding" evidence="16">
    <location>
        <begin position="564"/>
        <end position="738"/>
    </location>
</feature>
<evidence type="ECO:0000256" key="4">
    <source>
        <dbReference type="ARBA" id="ARBA00022763"/>
    </source>
</evidence>
<dbReference type="InterPro" id="IPR059240">
    <property type="entry name" value="cc_ERCC-6_N"/>
</dbReference>
<dbReference type="GO" id="GO:0005524">
    <property type="term" value="F:ATP binding"/>
    <property type="evidence" value="ECO:0007669"/>
    <property type="project" value="UniProtKB-KW"/>
</dbReference>
<keyword evidence="10" id="KW-0539">Nucleus</keyword>
<feature type="domain" description="Helicase C-terminal" evidence="17">
    <location>
        <begin position="886"/>
        <end position="1045"/>
    </location>
</feature>
<evidence type="ECO:0000256" key="7">
    <source>
        <dbReference type="ARBA" id="ARBA00022840"/>
    </source>
</evidence>
<keyword evidence="14" id="KW-0175">Coiled coil</keyword>
<dbReference type="InterPro" id="IPR014001">
    <property type="entry name" value="Helicase_ATP-bd"/>
</dbReference>
<evidence type="ECO:0000259" key="16">
    <source>
        <dbReference type="PROSITE" id="PS51192"/>
    </source>
</evidence>
<dbReference type="FunFam" id="3.40.50.300:FF:000863">
    <property type="entry name" value="DNA excision repair protein ERCC-6"/>
    <property type="match status" value="1"/>
</dbReference>
<gene>
    <name evidence="18" type="ORF">OCTVUL_1B017519</name>
</gene>
<evidence type="ECO:0000256" key="2">
    <source>
        <dbReference type="ARBA" id="ARBA00007025"/>
    </source>
</evidence>
<evidence type="ECO:0000256" key="6">
    <source>
        <dbReference type="ARBA" id="ARBA00022806"/>
    </source>
</evidence>
<feature type="compositionally biased region" description="Basic residues" evidence="15">
    <location>
        <begin position="338"/>
        <end position="349"/>
    </location>
</feature>
<dbReference type="EMBL" id="OX597817">
    <property type="protein sequence ID" value="CAI9722150.1"/>
    <property type="molecule type" value="Genomic_DNA"/>
</dbReference>
<dbReference type="GO" id="GO:0006283">
    <property type="term" value="P:transcription-coupled nucleotide-excision repair"/>
    <property type="evidence" value="ECO:0007669"/>
    <property type="project" value="TreeGrafter"/>
</dbReference>
<feature type="compositionally biased region" description="Low complexity" evidence="15">
    <location>
        <begin position="65"/>
        <end position="77"/>
    </location>
</feature>
<dbReference type="FunFam" id="3.40.50.10810:FF:000042">
    <property type="entry name" value="SNF2 family helicase-like protein"/>
    <property type="match status" value="1"/>
</dbReference>
<feature type="region of interest" description="Disordered" evidence="15">
    <location>
        <begin position="1377"/>
        <end position="1397"/>
    </location>
</feature>
<dbReference type="Gene3D" id="3.40.50.10810">
    <property type="entry name" value="Tandem AAA-ATPase domain"/>
    <property type="match status" value="1"/>
</dbReference>
<evidence type="ECO:0000256" key="10">
    <source>
        <dbReference type="ARBA" id="ARBA00023242"/>
    </source>
</evidence>
<reference evidence="18" key="1">
    <citation type="submission" date="2023-08" db="EMBL/GenBank/DDBJ databases">
        <authorList>
            <person name="Alioto T."/>
            <person name="Alioto T."/>
            <person name="Gomez Garrido J."/>
        </authorList>
    </citation>
    <scope>NUCLEOTIDE SEQUENCE</scope>
</reference>
<evidence type="ECO:0000256" key="8">
    <source>
        <dbReference type="ARBA" id="ARBA00023125"/>
    </source>
</evidence>
<dbReference type="InterPro" id="IPR038718">
    <property type="entry name" value="SNF2-like_sf"/>
</dbReference>
<feature type="compositionally biased region" description="Basic and acidic residues" evidence="15">
    <location>
        <begin position="1154"/>
        <end position="1164"/>
    </location>
</feature>
<dbReference type="InterPro" id="IPR000330">
    <property type="entry name" value="SNF2_N"/>
</dbReference>
<dbReference type="PANTHER" id="PTHR45629:SF7">
    <property type="entry name" value="DNA EXCISION REPAIR PROTEIN ERCC-6-RELATED"/>
    <property type="match status" value="1"/>
</dbReference>
<feature type="compositionally biased region" description="Basic residues" evidence="15">
    <location>
        <begin position="449"/>
        <end position="463"/>
    </location>
</feature>
<feature type="region of interest" description="Disordered" evidence="15">
    <location>
        <begin position="1118"/>
        <end position="1220"/>
    </location>
</feature>
<dbReference type="Pfam" id="PF00176">
    <property type="entry name" value="SNF2-rel_dom"/>
    <property type="match status" value="1"/>
</dbReference>
<keyword evidence="19" id="KW-1185">Reference proteome</keyword>
<dbReference type="CDD" id="cd22254">
    <property type="entry name" value="CSB_WHD"/>
    <property type="match status" value="1"/>
</dbReference>
<evidence type="ECO:0000256" key="5">
    <source>
        <dbReference type="ARBA" id="ARBA00022801"/>
    </source>
</evidence>
<keyword evidence="8" id="KW-0238">DNA-binding</keyword>
<dbReference type="Pfam" id="PF25875">
    <property type="entry name" value="WHD_Rad26_CSB"/>
    <property type="match status" value="1"/>
</dbReference>
<comment type="subcellular location">
    <subcellularLocation>
        <location evidence="1">Nucleus</location>
    </subcellularLocation>
</comment>
<dbReference type="CDD" id="cd21397">
    <property type="entry name" value="cc_ERCC-6_N"/>
    <property type="match status" value="1"/>
</dbReference>
<name>A0AA36F368_OCTVU</name>
<dbReference type="CDD" id="cd18793">
    <property type="entry name" value="SF2_C_SNF"/>
    <property type="match status" value="1"/>
</dbReference>
<evidence type="ECO:0000256" key="1">
    <source>
        <dbReference type="ARBA" id="ARBA00004123"/>
    </source>
</evidence>
<dbReference type="InterPro" id="IPR049730">
    <property type="entry name" value="SNF2/RAD54-like_C"/>
</dbReference>
<dbReference type="Proteomes" id="UP001162480">
    <property type="component" value="Chromosome 4"/>
</dbReference>
<dbReference type="CDD" id="cd18000">
    <property type="entry name" value="DEXHc_ERCC6"/>
    <property type="match status" value="1"/>
</dbReference>
<evidence type="ECO:0000256" key="12">
    <source>
        <dbReference type="ARBA" id="ARBA00076356"/>
    </source>
</evidence>
<dbReference type="PROSITE" id="PS51192">
    <property type="entry name" value="HELICASE_ATP_BIND_1"/>
    <property type="match status" value="1"/>
</dbReference>
<evidence type="ECO:0000259" key="17">
    <source>
        <dbReference type="PROSITE" id="PS51194"/>
    </source>
</evidence>
<dbReference type="GO" id="GO:0016787">
    <property type="term" value="F:hydrolase activity"/>
    <property type="evidence" value="ECO:0007669"/>
    <property type="project" value="UniProtKB-KW"/>
</dbReference>
<keyword evidence="5" id="KW-0378">Hydrolase</keyword>
<keyword evidence="7" id="KW-0067">ATP-binding</keyword>
<comment type="similarity">
    <text evidence="2">Belongs to the SNF2/RAD54 helicase family.</text>
</comment>
<keyword evidence="3" id="KW-0547">Nucleotide-binding</keyword>
<dbReference type="GO" id="GO:0004386">
    <property type="term" value="F:helicase activity"/>
    <property type="evidence" value="ECO:0007669"/>
    <property type="project" value="UniProtKB-KW"/>
</dbReference>
<evidence type="ECO:0000256" key="3">
    <source>
        <dbReference type="ARBA" id="ARBA00022741"/>
    </source>
</evidence>
<feature type="region of interest" description="Disordered" evidence="15">
    <location>
        <begin position="64"/>
        <end position="129"/>
    </location>
</feature>
<evidence type="ECO:0000256" key="9">
    <source>
        <dbReference type="ARBA" id="ARBA00023204"/>
    </source>
</evidence>
<evidence type="ECO:0000256" key="15">
    <source>
        <dbReference type="SAM" id="MobiDB-lite"/>
    </source>
</evidence>
<keyword evidence="6" id="KW-0347">Helicase</keyword>
<dbReference type="InterPro" id="IPR058951">
    <property type="entry name" value="WHD_Rad26_CSB-like"/>
</dbReference>
<organism evidence="18 19">
    <name type="scientific">Octopus vulgaris</name>
    <name type="common">Common octopus</name>
    <dbReference type="NCBI Taxonomy" id="6645"/>
    <lineage>
        <taxon>Eukaryota</taxon>
        <taxon>Metazoa</taxon>
        <taxon>Spiralia</taxon>
        <taxon>Lophotrochozoa</taxon>
        <taxon>Mollusca</taxon>
        <taxon>Cephalopoda</taxon>
        <taxon>Coleoidea</taxon>
        <taxon>Octopodiformes</taxon>
        <taxon>Octopoda</taxon>
        <taxon>Incirrata</taxon>
        <taxon>Octopodidae</taxon>
        <taxon>Octopus</taxon>
    </lineage>
</organism>
<accession>A0AA36F368</accession>
<keyword evidence="4" id="KW-0227">DNA damage</keyword>
<evidence type="ECO:0000313" key="18">
    <source>
        <dbReference type="EMBL" id="CAI9722150.1"/>
    </source>
</evidence>
<dbReference type="InterPro" id="IPR027417">
    <property type="entry name" value="P-loop_NTPase"/>
</dbReference>
<keyword evidence="9" id="KW-0234">DNA repair</keyword>
<feature type="coiled-coil region" evidence="14">
    <location>
        <begin position="160"/>
        <end position="250"/>
    </location>
</feature>
<evidence type="ECO:0000256" key="14">
    <source>
        <dbReference type="SAM" id="Coils"/>
    </source>
</evidence>
<evidence type="ECO:0000313" key="19">
    <source>
        <dbReference type="Proteomes" id="UP001162480"/>
    </source>
</evidence>
<dbReference type="SMART" id="SM00487">
    <property type="entry name" value="DEXDc"/>
    <property type="match status" value="1"/>
</dbReference>
<feature type="compositionally biased region" description="Polar residues" evidence="15">
    <location>
        <begin position="102"/>
        <end position="111"/>
    </location>
</feature>
<dbReference type="InterPro" id="IPR050496">
    <property type="entry name" value="SNF2_RAD54_helicase_repair"/>
</dbReference>
<dbReference type="SUPFAM" id="SSF52540">
    <property type="entry name" value="P-loop containing nucleoside triphosphate hydrolases"/>
    <property type="match status" value="2"/>
</dbReference>
<protein>
    <recommendedName>
        <fullName evidence="11">DNA excision repair protein ERCC-6</fullName>
    </recommendedName>
    <alternativeName>
        <fullName evidence="12">ATP-dependent helicase ERCC6</fullName>
    </alternativeName>
    <alternativeName>
        <fullName evidence="13">Cockayne syndrome protein CSB</fullName>
    </alternativeName>
</protein>
<feature type="compositionally biased region" description="Basic residues" evidence="15">
    <location>
        <begin position="1194"/>
        <end position="1217"/>
    </location>
</feature>
<proteinExistence type="inferred from homology"/>
<dbReference type="Gene3D" id="3.40.50.300">
    <property type="entry name" value="P-loop containing nucleotide triphosphate hydrolases"/>
    <property type="match status" value="1"/>
</dbReference>
<dbReference type="Pfam" id="PF00271">
    <property type="entry name" value="Helicase_C"/>
    <property type="match status" value="1"/>
</dbReference>
<evidence type="ECO:0000256" key="13">
    <source>
        <dbReference type="ARBA" id="ARBA00079118"/>
    </source>
</evidence>
<feature type="region of interest" description="Disordered" evidence="15">
    <location>
        <begin position="300"/>
        <end position="480"/>
    </location>
</feature>
<sequence length="1494" mass="169549">MCFELTNTDVNSAPPAEAGEMTKCSFPTFCSRELLSPLSVQNSFGLWLRCLPLSKYRVNMDTQQSFSDSDNADNSVVDNEKPSTSKAKSGEFSSIKIIEIPGNSSMDTSLNPDEKESESSSGNKATDSFKVDTSLIPKAHLEGQVNDELSSLGLTVFNQEEFEQNVIAQVDNAIEKEEEERRKKQMTKQLAAAEDDCKLLKQEIARVDRVLASMRKSAPLKEIKKLDAVKQHKEKRMKEIKAKMKALHLKIYGNADGLEADEELVKQETEELSVLHHMLTFGNSEQETEQEKLIRTGEMTPFGSVTKDPSNKKSKGISLTSESDMSPFEKFLVEKEKTKTKRTPPKHQKTSTVTLATLKEHNSVMQNSRFAPTPSPSKKKKTNWFDERKKQFRSEPLPSSSSKTIKVSDDSDEDDPGNAFAVKDCRDGRGYNDSDDEWYPDNETPLRTTPKKKTNRSKAKTSKIRAAQLSCSDDDEDDDDGKCRLAKTVSSKRARDDGNLAFYKKRLKQYKARKIFEKVNGDVDESDSDEEGYSDAEFDGGLKVPKKTWKQLYKYQKTGVRWLWELHCQQAGGIVGDEMGLGKTIQTISFLAALHHSQLHDKSLGYVGLGPCIIVCPTTVMYQWVREFHSWWPQCRVAVLHATGSFTGSEEKLVYSINNCCGIIITSYNNLVSHKDVVIKHKWHYVILDEGHKIRNPDAQATLACKMIRTPHRIILSGSPIQNNLKELWSLFDFVFPGKLGTLPDFMQHFSVPIVQGGYSNATEVQVKTAYKCACVLRDTIGPYLLRRMKSDVKISLDLPDKNEQVLFCKLTEEQRDVYQEYLDSRECQNILDGRYKVFAGLITLRKICNHPDISTGGPRVYVGENIEEDETLDFGYWRRSGKMIVVEGLLRLWKQQGHRALLFSQSKVMLDILASFCKNNNYSYIRMDGTTSISARQPLITRYNEDSSIYIFLLTTRVGGLGVNLTGANRIIIYDPDWNPSTDTQARERAWRIGQKKQVTIYRLLTSGTIEEKIYHRQIFKQFLSNRVLKDPKQRRFFKSNELHELFTLTDDGTNGTETGAMFAGTGSEVDIKPKKPNRFDLLKQNEDSVNFELSNKQKEKMRKLVKKLSQKIEKSKLEAANKQNASNSKEKNSEGEITNGDVTDQDEIISDQTDKISDHNQNSERVPLSIQHRHTEADIQPGTSYDSDTSKEHRKRKHERHKSKHEKHKSKRKKQKDIYCDGEVISNLVKKSSYKQATDDPEDKTNDKALNNMMDDYVLQRLFKKSGVHSALKHDTVMDSSQADYLLVESEANRVAKQAMNALKLSRHRCNRATSGIPTWTGSHGGNKMNMQKPRFGQKKNSLLLENAHKPKSPAKQVPTNVPAKETAAHFDGHVSGNKYLNKKTSDDSSLSPMTSQELLTRMKARKAIIDSSVDDDDVASTVDIEFISDIRNFIAFQSSIDGEATTEELIKEFKPKIPVSDSAKFKAMLKEICNFNRKNGIGFWRLKQDFR</sequence>
<dbReference type="GO" id="GO:0008094">
    <property type="term" value="F:ATP-dependent activity, acting on DNA"/>
    <property type="evidence" value="ECO:0007669"/>
    <property type="project" value="TreeGrafter"/>
</dbReference>
<feature type="compositionally biased region" description="Basic and acidic residues" evidence="15">
    <location>
        <begin position="423"/>
        <end position="432"/>
    </location>
</feature>
<feature type="compositionally biased region" description="Basic and acidic residues" evidence="15">
    <location>
        <begin position="383"/>
        <end position="393"/>
    </location>
</feature>
<evidence type="ECO:0000256" key="11">
    <source>
        <dbReference type="ARBA" id="ARBA00071998"/>
    </source>
</evidence>
<dbReference type="PROSITE" id="PS51194">
    <property type="entry name" value="HELICASE_CTER"/>
    <property type="match status" value="1"/>
</dbReference>
<dbReference type="GO" id="GO:0005634">
    <property type="term" value="C:nucleus"/>
    <property type="evidence" value="ECO:0007669"/>
    <property type="project" value="UniProtKB-SubCell"/>
</dbReference>
<dbReference type="InterPro" id="IPR001650">
    <property type="entry name" value="Helicase_C-like"/>
</dbReference>
<dbReference type="PANTHER" id="PTHR45629">
    <property type="entry name" value="SNF2/RAD54 FAMILY MEMBER"/>
    <property type="match status" value="1"/>
</dbReference>